<accession>A0A9X8N8J9</accession>
<sequence length="850" mass="93707">MTPLGWRWVLFAVATLGWWAAQPTQVHAAGSCPPIRHPEKVTVSSTLFFSQRHPDLVEARQVTNLAVPKRQWMLADDLTLGEHTAEYRRAMHCLLHGDTGTRAKFDTWNPEWRPSAPQATERDDMIVVRYESWNLIKDSGFFEVGPWTVHVAPGKDWASSLRAPKLLNGAFWEKVDVDPGSLKISEAPPASRVNANGGRVWIAHAPVLVADVVPPRPVGLALSRGAAWYKPLGVVSWWICASAVIAVSAWPFLDGRKTAGNPEKAAARVLATTVLQWAGLSAALGLTLLLILQKSRSPNSVRAVVGLLSGLTLVLLARPWLPFKRDFDDSRRALKRRATVIAAAAVVVTVVGLLVVWTPHLIGLPSNLMPTVSLPASGVVGLVLLDLAILWLLLAAMVAWAWRFVREGRLGDSSINGAPVHSVRRLTTTGAALAVAAGVVVSFRWYSFHRRWHRIDWLGEASTVFGADYRTILGQQLAGFASAGPQWAYAYTWVLPGVALVALLHLSYRSSSGASLAPQQWDLLLVIAVFAIVVALHSGVFFAGSLSLAYGFWLPLNMVVLYVLVKAGRWWSLLGRVERKAGGNCVAVELSTAAGHRRLLEDAHRWRGLLRQLRTAYQGEADDATRRNLEKQLRSLHRWRPAGCRHDCLPDTVSVVDVALSWGPHRHWWHNALHAARWAAVFGILPSMVTAWYENAANTEHWNFTLNSPTGIPDVIAKFLTQEISFAGAGLVLGALWRVLPGERGPLRAFNLFVAWLMPIGVVAALNVSFGSREVGWQVLGVVLMLMVLTLTSMWMDADTFRGERRYWAKRLDLLTSIYQVHGLSRQIAFLAAQLVTAVTIWRTLVVSPK</sequence>
<dbReference type="InterPro" id="IPR046176">
    <property type="entry name" value="DUF6185"/>
</dbReference>
<feature type="transmembrane region" description="Helical" evidence="1">
    <location>
        <begin position="520"/>
        <end position="542"/>
    </location>
</feature>
<keyword evidence="1" id="KW-0812">Transmembrane</keyword>
<feature type="transmembrane region" description="Helical" evidence="1">
    <location>
        <begin position="299"/>
        <end position="317"/>
    </location>
</feature>
<feature type="transmembrane region" description="Helical" evidence="1">
    <location>
        <begin position="488"/>
        <end position="508"/>
    </location>
</feature>
<feature type="transmembrane region" description="Helical" evidence="1">
    <location>
        <begin position="378"/>
        <end position="405"/>
    </location>
</feature>
<feature type="chain" id="PRO_5040978441" evidence="2">
    <location>
        <begin position="29"/>
        <end position="850"/>
    </location>
</feature>
<gene>
    <name evidence="3" type="ORF">SAMN05216268_1309</name>
</gene>
<feature type="transmembrane region" description="Helical" evidence="1">
    <location>
        <begin position="776"/>
        <end position="796"/>
    </location>
</feature>
<organism evidence="3 4">
    <name type="scientific">Streptomyces yunnanensis</name>
    <dbReference type="NCBI Taxonomy" id="156453"/>
    <lineage>
        <taxon>Bacteria</taxon>
        <taxon>Bacillati</taxon>
        <taxon>Actinomycetota</taxon>
        <taxon>Actinomycetes</taxon>
        <taxon>Kitasatosporales</taxon>
        <taxon>Streptomycetaceae</taxon>
        <taxon>Streptomyces</taxon>
    </lineage>
</organism>
<reference evidence="4" key="1">
    <citation type="submission" date="2016-11" db="EMBL/GenBank/DDBJ databases">
        <authorList>
            <person name="Jaros S."/>
            <person name="Januszkiewicz K."/>
            <person name="Wedrychowicz H."/>
        </authorList>
    </citation>
    <scope>NUCLEOTIDE SEQUENCE [LARGE SCALE GENOMIC DNA]</scope>
    <source>
        <strain evidence="4">CGMCC 4.3555</strain>
    </source>
</reference>
<name>A0A9X8N8J9_9ACTN</name>
<evidence type="ECO:0000256" key="2">
    <source>
        <dbReference type="SAM" id="SignalP"/>
    </source>
</evidence>
<feature type="signal peptide" evidence="2">
    <location>
        <begin position="1"/>
        <end position="28"/>
    </location>
</feature>
<feature type="transmembrane region" description="Helical" evidence="1">
    <location>
        <begin position="715"/>
        <end position="737"/>
    </location>
</feature>
<keyword evidence="1" id="KW-1133">Transmembrane helix</keyword>
<keyword evidence="1" id="KW-0472">Membrane</keyword>
<feature type="transmembrane region" description="Helical" evidence="1">
    <location>
        <begin position="338"/>
        <end position="358"/>
    </location>
</feature>
<dbReference type="Pfam" id="PF19683">
    <property type="entry name" value="DUF6185"/>
    <property type="match status" value="1"/>
</dbReference>
<feature type="transmembrane region" description="Helical" evidence="1">
    <location>
        <begin position="265"/>
        <end position="293"/>
    </location>
</feature>
<evidence type="ECO:0000313" key="4">
    <source>
        <dbReference type="Proteomes" id="UP000184388"/>
    </source>
</evidence>
<dbReference type="AlphaFoldDB" id="A0A9X8N8J9"/>
<dbReference type="RefSeq" id="WP_143179780.1">
    <property type="nucleotide sequence ID" value="NZ_FRBK01000030.1"/>
</dbReference>
<feature type="transmembrane region" description="Helical" evidence="1">
    <location>
        <begin position="548"/>
        <end position="565"/>
    </location>
</feature>
<feature type="transmembrane region" description="Helical" evidence="1">
    <location>
        <begin position="426"/>
        <end position="446"/>
    </location>
</feature>
<feature type="transmembrane region" description="Helical" evidence="1">
    <location>
        <begin position="749"/>
        <end position="770"/>
    </location>
</feature>
<proteinExistence type="predicted"/>
<protein>
    <submittedName>
        <fullName evidence="3">Uncharacterized protein</fullName>
    </submittedName>
</protein>
<evidence type="ECO:0000256" key="1">
    <source>
        <dbReference type="SAM" id="Phobius"/>
    </source>
</evidence>
<feature type="transmembrane region" description="Helical" evidence="1">
    <location>
        <begin position="235"/>
        <end position="253"/>
    </location>
</feature>
<keyword evidence="2" id="KW-0732">Signal</keyword>
<dbReference type="PROSITE" id="PS51257">
    <property type="entry name" value="PROKAR_LIPOPROTEIN"/>
    <property type="match status" value="1"/>
</dbReference>
<dbReference type="Proteomes" id="UP000184388">
    <property type="component" value="Unassembled WGS sequence"/>
</dbReference>
<comment type="caution">
    <text evidence="3">The sequence shown here is derived from an EMBL/GenBank/DDBJ whole genome shotgun (WGS) entry which is preliminary data.</text>
</comment>
<dbReference type="EMBL" id="FRBK01000030">
    <property type="protein sequence ID" value="SHN28856.1"/>
    <property type="molecule type" value="Genomic_DNA"/>
</dbReference>
<evidence type="ECO:0000313" key="3">
    <source>
        <dbReference type="EMBL" id="SHN28856.1"/>
    </source>
</evidence>